<dbReference type="EMBL" id="KQ964248">
    <property type="protein sequence ID" value="KXJ93066.1"/>
    <property type="molecule type" value="Genomic_DNA"/>
</dbReference>
<evidence type="ECO:0000259" key="9">
    <source>
        <dbReference type="Pfam" id="PF16686"/>
    </source>
</evidence>
<dbReference type="SUPFAM" id="SSF50249">
    <property type="entry name" value="Nucleic acid-binding proteins"/>
    <property type="match status" value="2"/>
</dbReference>
<gene>
    <name evidence="10" type="ORF">Micbo1qcDRAFT_232697</name>
</gene>
<organism evidence="10 11">
    <name type="scientific">Microdochium bolleyi</name>
    <dbReference type="NCBI Taxonomy" id="196109"/>
    <lineage>
        <taxon>Eukaryota</taxon>
        <taxon>Fungi</taxon>
        <taxon>Dikarya</taxon>
        <taxon>Ascomycota</taxon>
        <taxon>Pezizomycotina</taxon>
        <taxon>Sordariomycetes</taxon>
        <taxon>Xylariomycetidae</taxon>
        <taxon>Xylariales</taxon>
        <taxon>Microdochiaceae</taxon>
        <taxon>Microdochium</taxon>
    </lineage>
</organism>
<feature type="domain" description="Protection of telomeres protein 1 ssDNA-binding" evidence="9">
    <location>
        <begin position="213"/>
        <end position="371"/>
    </location>
</feature>
<evidence type="ECO:0000256" key="8">
    <source>
        <dbReference type="SAM" id="MobiDB-lite"/>
    </source>
</evidence>
<evidence type="ECO:0000256" key="2">
    <source>
        <dbReference type="ARBA" id="ARBA00004574"/>
    </source>
</evidence>
<dbReference type="STRING" id="196109.A0A136J7N9"/>
<dbReference type="Proteomes" id="UP000070501">
    <property type="component" value="Unassembled WGS sequence"/>
</dbReference>
<protein>
    <recommendedName>
        <fullName evidence="9">Protection of telomeres protein 1 ssDNA-binding domain-containing protein</fullName>
    </recommendedName>
</protein>
<name>A0A136J7N9_9PEZI</name>
<evidence type="ECO:0000256" key="3">
    <source>
        <dbReference type="ARBA" id="ARBA00008442"/>
    </source>
</evidence>
<evidence type="ECO:0000313" key="10">
    <source>
        <dbReference type="EMBL" id="KXJ93066.1"/>
    </source>
</evidence>
<feature type="compositionally biased region" description="Basic and acidic residues" evidence="8">
    <location>
        <begin position="629"/>
        <end position="640"/>
    </location>
</feature>
<keyword evidence="7" id="KW-0539">Nucleus</keyword>
<dbReference type="Pfam" id="PF16686">
    <property type="entry name" value="POT1PC"/>
    <property type="match status" value="1"/>
</dbReference>
<feature type="compositionally biased region" description="Polar residues" evidence="8">
    <location>
        <begin position="386"/>
        <end position="397"/>
    </location>
</feature>
<keyword evidence="4" id="KW-0158">Chromosome</keyword>
<dbReference type="GO" id="GO:0000783">
    <property type="term" value="C:nuclear telomere cap complex"/>
    <property type="evidence" value="ECO:0007669"/>
    <property type="project" value="TreeGrafter"/>
</dbReference>
<dbReference type="PANTHER" id="PTHR14513:SF0">
    <property type="entry name" value="PROTECTION OF TELOMERES PROTEIN 1"/>
    <property type="match status" value="1"/>
</dbReference>
<comment type="subcellular location">
    <subcellularLocation>
        <location evidence="2">Chromosome</location>
        <location evidence="2">Telomere</location>
    </subcellularLocation>
    <subcellularLocation>
        <location evidence="1">Nucleus</location>
    </subcellularLocation>
</comment>
<evidence type="ECO:0000313" key="11">
    <source>
        <dbReference type="Proteomes" id="UP000070501"/>
    </source>
</evidence>
<dbReference type="GO" id="GO:0032210">
    <property type="term" value="P:regulation of telomere maintenance via telomerase"/>
    <property type="evidence" value="ECO:0007669"/>
    <property type="project" value="TreeGrafter"/>
</dbReference>
<dbReference type="FunFam" id="2.40.50.140:FF:000303">
    <property type="entry name" value="Protection of telomeres protein 1"/>
    <property type="match status" value="1"/>
</dbReference>
<feature type="region of interest" description="Disordered" evidence="8">
    <location>
        <begin position="378"/>
        <end position="445"/>
    </location>
</feature>
<dbReference type="PANTHER" id="PTHR14513">
    <property type="entry name" value="PROTECTION OF TELOMERES 1"/>
    <property type="match status" value="1"/>
</dbReference>
<dbReference type="GO" id="GO:0010521">
    <property type="term" value="F:telomerase inhibitor activity"/>
    <property type="evidence" value="ECO:0007669"/>
    <property type="project" value="TreeGrafter"/>
</dbReference>
<keyword evidence="11" id="KW-1185">Reference proteome</keyword>
<evidence type="ECO:0000256" key="5">
    <source>
        <dbReference type="ARBA" id="ARBA00022895"/>
    </source>
</evidence>
<dbReference type="OrthoDB" id="2186770at2759"/>
<dbReference type="InterPro" id="IPR012340">
    <property type="entry name" value="NA-bd_OB-fold"/>
</dbReference>
<dbReference type="InterPro" id="IPR028389">
    <property type="entry name" value="POT1"/>
</dbReference>
<dbReference type="GO" id="GO:0098505">
    <property type="term" value="F:G-rich strand telomeric DNA binding"/>
    <property type="evidence" value="ECO:0007669"/>
    <property type="project" value="TreeGrafter"/>
</dbReference>
<evidence type="ECO:0000256" key="1">
    <source>
        <dbReference type="ARBA" id="ARBA00004123"/>
    </source>
</evidence>
<sequence>MALPEGDGESTELSLPKQFAKIQDILNGEIRVNSMVNVIGIIRDYRPPMRSRGSGKFTPADRRATSNLTTNTRCQDFKSTMSFFDKSTEPEGGSPLTINIFRPNDDAPEISAGDVVVIYQAKVQYWGGPSLISNWATAIYIYSAARIPKPPETAALAVSQPLGGKSAGKKPTDKEHEYVSWLYHNVDSCFIPEPAQFKMQVERSMTAKDKFKLLKDVRDFDFCNAIVQVVLKPYVAGDLATMWVTDYTTNEGFKNFSYQHKVQDGPSDGDPFGYIKSAQKDWPGPFGQRAIQLTAWGMHAAAIEANATQGSWLMLRNVQIKFGRDASYLEGFIREDRGARDPILQVEALKIGDDIDGRFKDALKRKLAYEKLKKKQLQDQGLGASSHLSNTQKNKTASLPEIETRKMKRQRLNAKRQQQEQEAASKASIEKQPQESVAQKQVGAGPRLNQSIKCESIDRPATRLATILDPVSRVVDIDKNGESTAVALPFVNSKHRIIVRVVDFAPRKLQDFSRWRQKTEYDILSEHSGTDTDSEDDTGRDTLESYRGEKIWEWRFALQLEEFSLDEESEEPRKVWVLVDNIEGQQLTNLNACDLRAEEDQMGQLREQLFRLWGNLEEIKTAEAQSSVARKDRINAHKPPESSPPRADLSEAATTIAKTKLSNTPFTCCIRQYGARVPEDDQSKADAGPDRRWQRLFGLFGTRIASGVPE</sequence>
<reference evidence="11" key="1">
    <citation type="submission" date="2016-02" db="EMBL/GenBank/DDBJ databases">
        <title>Draft genome sequence of Microdochium bolleyi, a fungal endophyte of beachgrass.</title>
        <authorList>
            <consortium name="DOE Joint Genome Institute"/>
            <person name="David A.S."/>
            <person name="May G."/>
            <person name="Haridas S."/>
            <person name="Lim J."/>
            <person name="Wang M."/>
            <person name="Labutti K."/>
            <person name="Lipzen A."/>
            <person name="Barry K."/>
            <person name="Grigoriev I.V."/>
        </authorList>
    </citation>
    <scope>NUCLEOTIDE SEQUENCE [LARGE SCALE GENOMIC DNA]</scope>
    <source>
        <strain evidence="11">J235TASD1</strain>
    </source>
</reference>
<comment type="similarity">
    <text evidence="3">Belongs to the telombin family.</text>
</comment>
<evidence type="ECO:0000256" key="7">
    <source>
        <dbReference type="ARBA" id="ARBA00023242"/>
    </source>
</evidence>
<dbReference type="InParanoid" id="A0A136J7N9"/>
<dbReference type="Gene3D" id="2.40.50.140">
    <property type="entry name" value="Nucleic acid-binding proteins"/>
    <property type="match status" value="2"/>
</dbReference>
<accession>A0A136J7N9</accession>
<evidence type="ECO:0000256" key="4">
    <source>
        <dbReference type="ARBA" id="ARBA00022454"/>
    </source>
</evidence>
<dbReference type="InterPro" id="IPR032042">
    <property type="entry name" value="POT1PC"/>
</dbReference>
<dbReference type="AlphaFoldDB" id="A0A136J7N9"/>
<keyword evidence="6" id="KW-0238">DNA-binding</keyword>
<keyword evidence="5" id="KW-0779">Telomere</keyword>
<proteinExistence type="inferred from homology"/>
<feature type="region of interest" description="Disordered" evidence="8">
    <location>
        <begin position="627"/>
        <end position="649"/>
    </location>
</feature>
<evidence type="ECO:0000256" key="6">
    <source>
        <dbReference type="ARBA" id="ARBA00023125"/>
    </source>
</evidence>
<dbReference type="GO" id="GO:0016233">
    <property type="term" value="P:telomere capping"/>
    <property type="evidence" value="ECO:0007669"/>
    <property type="project" value="TreeGrafter"/>
</dbReference>